<evidence type="ECO:0000313" key="4">
    <source>
        <dbReference type="Proteomes" id="UP000183926"/>
    </source>
</evidence>
<dbReference type="InterPro" id="IPR029021">
    <property type="entry name" value="Prot-tyrosine_phosphatase-like"/>
</dbReference>
<dbReference type="OrthoDB" id="9802771at2"/>
<feature type="domain" description="DSP-PTPase phosphatase fused to NAD+ Kinase" evidence="2">
    <location>
        <begin position="45"/>
        <end position="156"/>
    </location>
</feature>
<organism evidence="3 4">
    <name type="scientific">Nitrosomonas eutropha</name>
    <dbReference type="NCBI Taxonomy" id="916"/>
    <lineage>
        <taxon>Bacteria</taxon>
        <taxon>Pseudomonadati</taxon>
        <taxon>Pseudomonadota</taxon>
        <taxon>Betaproteobacteria</taxon>
        <taxon>Nitrosomonadales</taxon>
        <taxon>Nitrosomonadaceae</taxon>
        <taxon>Nitrosomonas</taxon>
    </lineage>
</organism>
<dbReference type="Pfam" id="PF22741">
    <property type="entry name" value="PTP-NADK"/>
    <property type="match status" value="1"/>
</dbReference>
<name>A0A1I7G4W0_9PROT</name>
<accession>A0A1I7G4W0</accession>
<dbReference type="CDD" id="cd14503">
    <property type="entry name" value="PTP-bact"/>
    <property type="match status" value="1"/>
</dbReference>
<keyword evidence="1" id="KW-0732">Signal</keyword>
<feature type="signal peptide" evidence="1">
    <location>
        <begin position="1"/>
        <end position="21"/>
    </location>
</feature>
<dbReference type="Proteomes" id="UP000183926">
    <property type="component" value="Unassembled WGS sequence"/>
</dbReference>
<dbReference type="RefSeq" id="WP_074927192.1">
    <property type="nucleotide sequence ID" value="NZ_FPBL01000002.1"/>
</dbReference>
<proteinExistence type="predicted"/>
<protein>
    <submittedName>
        <fullName evidence="3">TIGR01244 family protein</fullName>
    </submittedName>
</protein>
<dbReference type="InterPro" id="IPR055214">
    <property type="entry name" value="PTP-NADK"/>
</dbReference>
<reference evidence="3 4" key="1">
    <citation type="submission" date="2016-10" db="EMBL/GenBank/DDBJ databases">
        <authorList>
            <person name="de Groot N.N."/>
        </authorList>
    </citation>
    <scope>NUCLEOTIDE SEQUENCE [LARGE SCALE GENOMIC DNA]</scope>
    <source>
        <strain evidence="3 4">Nm24</strain>
    </source>
</reference>
<dbReference type="EMBL" id="FPBL01000002">
    <property type="protein sequence ID" value="SFU43505.1"/>
    <property type="molecule type" value="Genomic_DNA"/>
</dbReference>
<feature type="chain" id="PRO_5010213426" evidence="1">
    <location>
        <begin position="22"/>
        <end position="176"/>
    </location>
</feature>
<evidence type="ECO:0000259" key="2">
    <source>
        <dbReference type="Pfam" id="PF22741"/>
    </source>
</evidence>
<evidence type="ECO:0000313" key="3">
    <source>
        <dbReference type="EMBL" id="SFU43505.1"/>
    </source>
</evidence>
<dbReference type="AlphaFoldDB" id="A0A1I7G4W0"/>
<evidence type="ECO:0000256" key="1">
    <source>
        <dbReference type="SAM" id="SignalP"/>
    </source>
</evidence>
<sequence>MLFVRTIITLLALLSTSWVSAKDQVPYATQVNDLMRYYRVTPQIATSGALTHDSIQELVKHSFNTVIDLRIESEGTPNEKKAVEAAGMTYINIPITNDGVNESQLTAFKRVLEQASPPFLVHCATGNRAGAMWTAYRLKEGISPEIALKEGRAAGMNAGMEEKIKKYWCVKIEGGC</sequence>
<dbReference type="Gene3D" id="3.90.190.10">
    <property type="entry name" value="Protein tyrosine phosphatase superfamily"/>
    <property type="match status" value="1"/>
</dbReference>
<dbReference type="SUPFAM" id="SSF52799">
    <property type="entry name" value="(Phosphotyrosine protein) phosphatases II"/>
    <property type="match status" value="1"/>
</dbReference>
<gene>
    <name evidence="3" type="ORF">SAMN05216339_102215</name>
</gene>